<dbReference type="AlphaFoldDB" id="A0A9Q0RAF0"/>
<feature type="region of interest" description="Disordered" evidence="5">
    <location>
        <begin position="136"/>
        <end position="164"/>
    </location>
</feature>
<sequence length="587" mass="67996">MDSRLFTLLTELSLLNQDQQNQNPFINLNKIDQTLTHILSQEIEPELKQKLINFQLEKRKEIENQLNYSDLQSLNSQFNNQMLLQQNEQFGLNDIFEYLDPSLQEIISISQRENELMKKNYEKKKEIEKLDQIRKNQNQNQNPNQNPNQNRKLNGNQNQNQNQNQNLNKYKNQNRKLNKNQNLNEDENQNLNENEDENQNDEFISAHEQLVINASKKNRTADSYYQKVYQNSKFVEHPSVKRNFLKPIFQNKKNDKEKTKKSEKNKSNGVDDEELENLLADERLKGIDPKMIEQVRFEILDSVHSVSWKDIAGLHFAKMCLKEIVVWPMMRPDIFTGLRGPPKGLLLFGPPGTGKTMLCKALANEAGCTFFSVSASSLMSKWIGEGEKMVRALFEVAKCYQPSIIFIDEVDSLLCQRAEGDFESSRRMKTEFLLRMDGISSNPDERLLVVGATNRPHELDEAARRRFSQRIFIPLPELEARVTLIQNLISEKKYKNNLSNEDISQIGILSEGYSGADLYYLCREAALGPIREIKGDICNIDANSVRPILFSDFQNAFQRVRPSVSSDDLGKCKEFNEKFGTYNDNEN</sequence>
<dbReference type="FunFam" id="3.40.50.300:FF:000093">
    <property type="entry name" value="Fidgetin-like 1"/>
    <property type="match status" value="1"/>
</dbReference>
<gene>
    <name evidence="7" type="ORF">M0811_09170</name>
</gene>
<dbReference type="InterPro" id="IPR015415">
    <property type="entry name" value="Spast_Vps4_C"/>
</dbReference>
<dbReference type="Gene3D" id="3.40.50.300">
    <property type="entry name" value="P-loop containing nucleotide triphosphate hydrolases"/>
    <property type="match status" value="1"/>
</dbReference>
<dbReference type="Proteomes" id="UP001149090">
    <property type="component" value="Unassembled WGS sequence"/>
</dbReference>
<comment type="similarity">
    <text evidence="1 4">Belongs to the AAA ATPase family.</text>
</comment>
<dbReference type="GO" id="GO:0016887">
    <property type="term" value="F:ATP hydrolysis activity"/>
    <property type="evidence" value="ECO:0007669"/>
    <property type="project" value="InterPro"/>
</dbReference>
<dbReference type="Pfam" id="PF09336">
    <property type="entry name" value="Vps4_C"/>
    <property type="match status" value="1"/>
</dbReference>
<dbReference type="PROSITE" id="PS00674">
    <property type="entry name" value="AAA"/>
    <property type="match status" value="1"/>
</dbReference>
<comment type="caution">
    <text evidence="7">The sequence shown here is derived from an EMBL/GenBank/DDBJ whole genome shotgun (WGS) entry which is preliminary data.</text>
</comment>
<keyword evidence="2 4" id="KW-0547">Nucleotide-binding</keyword>
<dbReference type="PANTHER" id="PTHR23074:SF17">
    <property type="entry name" value="FIDGETIN-LIKE PROTEIN 1"/>
    <property type="match status" value="1"/>
</dbReference>
<evidence type="ECO:0000256" key="2">
    <source>
        <dbReference type="ARBA" id="ARBA00022741"/>
    </source>
</evidence>
<dbReference type="InterPro" id="IPR041569">
    <property type="entry name" value="AAA_lid_3"/>
</dbReference>
<evidence type="ECO:0000259" key="6">
    <source>
        <dbReference type="SMART" id="SM00382"/>
    </source>
</evidence>
<accession>A0A9Q0RAF0</accession>
<keyword evidence="3 4" id="KW-0067">ATP-binding</keyword>
<dbReference type="InterPro" id="IPR003959">
    <property type="entry name" value="ATPase_AAA_core"/>
</dbReference>
<evidence type="ECO:0000256" key="5">
    <source>
        <dbReference type="SAM" id="MobiDB-lite"/>
    </source>
</evidence>
<dbReference type="OMA" id="ICNIDAN"/>
<keyword evidence="8" id="KW-1185">Reference proteome</keyword>
<evidence type="ECO:0000256" key="1">
    <source>
        <dbReference type="ARBA" id="ARBA00006914"/>
    </source>
</evidence>
<reference evidence="7" key="1">
    <citation type="submission" date="2022-10" db="EMBL/GenBank/DDBJ databases">
        <title>Novel sulphate-reducing endosymbionts in the free-living metamonad Anaeramoeba.</title>
        <authorList>
            <person name="Jerlstrom-Hultqvist J."/>
            <person name="Cepicka I."/>
            <person name="Gallot-Lavallee L."/>
            <person name="Salas-Leiva D."/>
            <person name="Curtis B.A."/>
            <person name="Zahonova K."/>
            <person name="Pipaliya S."/>
            <person name="Dacks J."/>
            <person name="Roger A.J."/>
        </authorList>
    </citation>
    <scope>NUCLEOTIDE SEQUENCE</scope>
    <source>
        <strain evidence="7">BMAN</strain>
    </source>
</reference>
<dbReference type="Gene3D" id="1.10.8.60">
    <property type="match status" value="1"/>
</dbReference>
<proteinExistence type="inferred from homology"/>
<feature type="compositionally biased region" description="Basic and acidic residues" evidence="5">
    <location>
        <begin position="252"/>
        <end position="266"/>
    </location>
</feature>
<dbReference type="EMBL" id="JAPDFW010000078">
    <property type="protein sequence ID" value="KAJ5072956.1"/>
    <property type="molecule type" value="Genomic_DNA"/>
</dbReference>
<feature type="domain" description="AAA+ ATPase" evidence="6">
    <location>
        <begin position="341"/>
        <end position="477"/>
    </location>
</feature>
<evidence type="ECO:0000313" key="7">
    <source>
        <dbReference type="EMBL" id="KAJ5072956.1"/>
    </source>
</evidence>
<name>A0A9Q0RAF0_ANAIG</name>
<dbReference type="InterPro" id="IPR003593">
    <property type="entry name" value="AAA+_ATPase"/>
</dbReference>
<dbReference type="OrthoDB" id="10251136at2759"/>
<dbReference type="SMART" id="SM00382">
    <property type="entry name" value="AAA"/>
    <property type="match status" value="1"/>
</dbReference>
<feature type="region of interest" description="Disordered" evidence="5">
    <location>
        <begin position="245"/>
        <end position="274"/>
    </location>
</feature>
<dbReference type="FunFam" id="1.10.8.60:FF:000022">
    <property type="entry name" value="Fidgetin like 1"/>
    <property type="match status" value="1"/>
</dbReference>
<evidence type="ECO:0000256" key="3">
    <source>
        <dbReference type="ARBA" id="ARBA00022840"/>
    </source>
</evidence>
<evidence type="ECO:0000256" key="4">
    <source>
        <dbReference type="RuleBase" id="RU003651"/>
    </source>
</evidence>
<dbReference type="SUPFAM" id="SSF52540">
    <property type="entry name" value="P-loop containing nucleoside triphosphate hydrolases"/>
    <property type="match status" value="1"/>
</dbReference>
<protein>
    <submittedName>
        <fullName evidence="7">Fidgetin-like protein</fullName>
    </submittedName>
</protein>
<organism evidence="7 8">
    <name type="scientific">Anaeramoeba ignava</name>
    <name type="common">Anaerobic marine amoeba</name>
    <dbReference type="NCBI Taxonomy" id="1746090"/>
    <lineage>
        <taxon>Eukaryota</taxon>
        <taxon>Metamonada</taxon>
        <taxon>Anaeramoebidae</taxon>
        <taxon>Anaeramoeba</taxon>
    </lineage>
</organism>
<dbReference type="Pfam" id="PF00004">
    <property type="entry name" value="AAA"/>
    <property type="match status" value="1"/>
</dbReference>
<dbReference type="Pfam" id="PF17862">
    <property type="entry name" value="AAA_lid_3"/>
    <property type="match status" value="1"/>
</dbReference>
<dbReference type="PANTHER" id="PTHR23074">
    <property type="entry name" value="AAA DOMAIN-CONTAINING"/>
    <property type="match status" value="1"/>
</dbReference>
<dbReference type="InterPro" id="IPR027417">
    <property type="entry name" value="P-loop_NTPase"/>
</dbReference>
<dbReference type="InterPro" id="IPR050304">
    <property type="entry name" value="MT-severing_AAA_ATPase"/>
</dbReference>
<evidence type="ECO:0000313" key="8">
    <source>
        <dbReference type="Proteomes" id="UP001149090"/>
    </source>
</evidence>
<dbReference type="GO" id="GO:0005524">
    <property type="term" value="F:ATP binding"/>
    <property type="evidence" value="ECO:0007669"/>
    <property type="project" value="UniProtKB-KW"/>
</dbReference>
<dbReference type="InterPro" id="IPR003960">
    <property type="entry name" value="ATPase_AAA_CS"/>
</dbReference>